<dbReference type="Pfam" id="PF00096">
    <property type="entry name" value="zf-C2H2"/>
    <property type="match status" value="1"/>
</dbReference>
<sequence length="73" mass="8733">MLCDFVLVDAVRQQKFPCDICGKLFTTKRRKETHIVTHSDVRHIWKCDMCDHTFTRRDNLKRHMKIAHSHTPV</sequence>
<dbReference type="PROSITE" id="PS00028">
    <property type="entry name" value="ZINC_FINGER_C2H2_1"/>
    <property type="match status" value="2"/>
</dbReference>
<evidence type="ECO:0000256" key="7">
    <source>
        <dbReference type="PROSITE-ProRule" id="PRU00042"/>
    </source>
</evidence>
<dbReference type="SUPFAM" id="SSF57667">
    <property type="entry name" value="beta-beta-alpha zinc fingers"/>
    <property type="match status" value="1"/>
</dbReference>
<dbReference type="PANTHER" id="PTHR24394">
    <property type="entry name" value="ZINC FINGER PROTEIN"/>
    <property type="match status" value="1"/>
</dbReference>
<comment type="subcellular location">
    <subcellularLocation>
        <location evidence="1">Nucleus</location>
    </subcellularLocation>
</comment>
<dbReference type="InterPro" id="IPR013087">
    <property type="entry name" value="Znf_C2H2_type"/>
</dbReference>
<evidence type="ECO:0000256" key="2">
    <source>
        <dbReference type="ARBA" id="ARBA00022723"/>
    </source>
</evidence>
<dbReference type="Proteomes" id="UP000827092">
    <property type="component" value="Unassembled WGS sequence"/>
</dbReference>
<evidence type="ECO:0000256" key="3">
    <source>
        <dbReference type="ARBA" id="ARBA00022737"/>
    </source>
</evidence>
<protein>
    <recommendedName>
        <fullName evidence="8">C2H2-type domain-containing protein</fullName>
    </recommendedName>
</protein>
<keyword evidence="10" id="KW-1185">Reference proteome</keyword>
<gene>
    <name evidence="9" type="ORF">JTE90_008004</name>
</gene>
<organism evidence="9 10">
    <name type="scientific">Oedothorax gibbosus</name>
    <dbReference type="NCBI Taxonomy" id="931172"/>
    <lineage>
        <taxon>Eukaryota</taxon>
        <taxon>Metazoa</taxon>
        <taxon>Ecdysozoa</taxon>
        <taxon>Arthropoda</taxon>
        <taxon>Chelicerata</taxon>
        <taxon>Arachnida</taxon>
        <taxon>Araneae</taxon>
        <taxon>Araneomorphae</taxon>
        <taxon>Entelegynae</taxon>
        <taxon>Araneoidea</taxon>
        <taxon>Linyphiidae</taxon>
        <taxon>Erigoninae</taxon>
        <taxon>Oedothorax</taxon>
    </lineage>
</organism>
<keyword evidence="2" id="KW-0479">Metal-binding</keyword>
<feature type="domain" description="C2H2-type" evidence="8">
    <location>
        <begin position="45"/>
        <end position="73"/>
    </location>
</feature>
<keyword evidence="5" id="KW-0862">Zinc</keyword>
<evidence type="ECO:0000259" key="8">
    <source>
        <dbReference type="PROSITE" id="PS50157"/>
    </source>
</evidence>
<evidence type="ECO:0000313" key="9">
    <source>
        <dbReference type="EMBL" id="KAG8188437.1"/>
    </source>
</evidence>
<dbReference type="GO" id="GO:0000981">
    <property type="term" value="F:DNA-binding transcription factor activity, RNA polymerase II-specific"/>
    <property type="evidence" value="ECO:0007669"/>
    <property type="project" value="TreeGrafter"/>
</dbReference>
<evidence type="ECO:0000256" key="4">
    <source>
        <dbReference type="ARBA" id="ARBA00022771"/>
    </source>
</evidence>
<dbReference type="FunFam" id="3.30.160.60:FF:000446">
    <property type="entry name" value="Zinc finger protein"/>
    <property type="match status" value="1"/>
</dbReference>
<accession>A0AAV6UVE7</accession>
<feature type="domain" description="C2H2-type" evidence="8">
    <location>
        <begin position="16"/>
        <end position="43"/>
    </location>
</feature>
<keyword evidence="6" id="KW-0539">Nucleus</keyword>
<dbReference type="SMART" id="SM00355">
    <property type="entry name" value="ZnF_C2H2"/>
    <property type="match status" value="2"/>
</dbReference>
<reference evidence="9 10" key="1">
    <citation type="journal article" date="2022" name="Nat. Ecol. Evol.">
        <title>A masculinizing supergene underlies an exaggerated male reproductive morph in a spider.</title>
        <authorList>
            <person name="Hendrickx F."/>
            <person name="De Corte Z."/>
            <person name="Sonet G."/>
            <person name="Van Belleghem S.M."/>
            <person name="Kostlbacher S."/>
            <person name="Vangestel C."/>
        </authorList>
    </citation>
    <scope>NUCLEOTIDE SEQUENCE [LARGE SCALE GENOMIC DNA]</scope>
    <source>
        <strain evidence="9">W744_W776</strain>
    </source>
</reference>
<dbReference type="EMBL" id="JAFNEN010000238">
    <property type="protein sequence ID" value="KAG8188437.1"/>
    <property type="molecule type" value="Genomic_DNA"/>
</dbReference>
<dbReference type="AlphaFoldDB" id="A0AAV6UVE7"/>
<dbReference type="Pfam" id="PF13894">
    <property type="entry name" value="zf-C2H2_4"/>
    <property type="match status" value="1"/>
</dbReference>
<evidence type="ECO:0000256" key="1">
    <source>
        <dbReference type="ARBA" id="ARBA00004123"/>
    </source>
</evidence>
<dbReference type="Gene3D" id="3.30.160.60">
    <property type="entry name" value="Classic Zinc Finger"/>
    <property type="match status" value="1"/>
</dbReference>
<dbReference type="InterPro" id="IPR036236">
    <property type="entry name" value="Znf_C2H2_sf"/>
</dbReference>
<dbReference type="GO" id="GO:0005634">
    <property type="term" value="C:nucleus"/>
    <property type="evidence" value="ECO:0007669"/>
    <property type="project" value="UniProtKB-SubCell"/>
</dbReference>
<evidence type="ECO:0000313" key="10">
    <source>
        <dbReference type="Proteomes" id="UP000827092"/>
    </source>
</evidence>
<evidence type="ECO:0000256" key="5">
    <source>
        <dbReference type="ARBA" id="ARBA00022833"/>
    </source>
</evidence>
<keyword evidence="3" id="KW-0677">Repeat</keyword>
<dbReference type="GO" id="GO:0008270">
    <property type="term" value="F:zinc ion binding"/>
    <property type="evidence" value="ECO:0007669"/>
    <property type="project" value="UniProtKB-KW"/>
</dbReference>
<dbReference type="PANTHER" id="PTHR24394:SF29">
    <property type="entry name" value="MYONEURIN"/>
    <property type="match status" value="1"/>
</dbReference>
<name>A0AAV6UVE7_9ARAC</name>
<comment type="caution">
    <text evidence="9">The sequence shown here is derived from an EMBL/GenBank/DDBJ whole genome shotgun (WGS) entry which is preliminary data.</text>
</comment>
<proteinExistence type="predicted"/>
<keyword evidence="4 7" id="KW-0863">Zinc-finger</keyword>
<dbReference type="PROSITE" id="PS50157">
    <property type="entry name" value="ZINC_FINGER_C2H2_2"/>
    <property type="match status" value="2"/>
</dbReference>
<evidence type="ECO:0000256" key="6">
    <source>
        <dbReference type="ARBA" id="ARBA00023242"/>
    </source>
</evidence>